<organism evidence="14 15">
    <name type="scientific">Polaribacter pectinis</name>
    <dbReference type="NCBI Taxonomy" id="2738844"/>
    <lineage>
        <taxon>Bacteria</taxon>
        <taxon>Pseudomonadati</taxon>
        <taxon>Bacteroidota</taxon>
        <taxon>Flavobacteriia</taxon>
        <taxon>Flavobacteriales</taxon>
        <taxon>Flavobacteriaceae</taxon>
    </lineage>
</organism>
<evidence type="ECO:0000259" key="12">
    <source>
        <dbReference type="Pfam" id="PF21760"/>
    </source>
</evidence>
<dbReference type="PANTHER" id="PTHR30081">
    <property type="entry name" value="PROTEIN-EXPORT MEMBRANE PROTEIN SEC"/>
    <property type="match status" value="1"/>
</dbReference>
<comment type="function">
    <text evidence="9">Part of the Sec protein translocase complex. Interacts with the SecYEG preprotein conducting channel. SecDF uses the proton motive force (PMF) to complete protein translocation after the ATP-dependent function of SecA.</text>
</comment>
<dbReference type="GO" id="GO:0006605">
    <property type="term" value="P:protein targeting"/>
    <property type="evidence" value="ECO:0007669"/>
    <property type="project" value="UniProtKB-UniRule"/>
</dbReference>
<dbReference type="GO" id="GO:0043952">
    <property type="term" value="P:protein transport by the Sec complex"/>
    <property type="evidence" value="ECO:0007669"/>
    <property type="project" value="UniProtKB-UniRule"/>
</dbReference>
<dbReference type="InterPro" id="IPR022646">
    <property type="entry name" value="SecD/SecF_CS"/>
</dbReference>
<evidence type="ECO:0000313" key="15">
    <source>
        <dbReference type="Proteomes" id="UP000515808"/>
    </source>
</evidence>
<evidence type="ECO:0000256" key="9">
    <source>
        <dbReference type="HAMAP-Rule" id="MF_01463"/>
    </source>
</evidence>
<dbReference type="RefSeq" id="WP_187481309.1">
    <property type="nucleotide sequence ID" value="NZ_CP060695.1"/>
</dbReference>
<evidence type="ECO:0000256" key="8">
    <source>
        <dbReference type="ARBA" id="ARBA00023136"/>
    </source>
</evidence>
<reference evidence="14 15" key="1">
    <citation type="submission" date="2020-08" db="EMBL/GenBank/DDBJ databases">
        <title>Polaribacter sp. L12M9 isolated from gut of the Korean scallop.</title>
        <authorList>
            <person name="Jeong Y.S."/>
        </authorList>
    </citation>
    <scope>NUCLEOTIDE SEQUENCE [LARGE SCALE GENOMIC DNA]</scope>
    <source>
        <strain evidence="14 15">L12M9</strain>
    </source>
</reference>
<keyword evidence="3 9" id="KW-1003">Cell membrane</keyword>
<comment type="subunit">
    <text evidence="10">Forms a complex with SecD. Part of the essential Sec protein translocation apparatus which comprises SecA, SecYEG and auxiliary proteins SecDF. Other proteins may also be involved.</text>
</comment>
<dbReference type="SUPFAM" id="SSF82866">
    <property type="entry name" value="Multidrug efflux transporter AcrB transmembrane domain"/>
    <property type="match status" value="2"/>
</dbReference>
<evidence type="ECO:0000256" key="2">
    <source>
        <dbReference type="ARBA" id="ARBA00022448"/>
    </source>
</evidence>
<evidence type="ECO:0000256" key="4">
    <source>
        <dbReference type="ARBA" id="ARBA00022692"/>
    </source>
</evidence>
<evidence type="ECO:0000259" key="11">
    <source>
        <dbReference type="Pfam" id="PF02355"/>
    </source>
</evidence>
<dbReference type="NCBIfam" id="NF009585">
    <property type="entry name" value="PRK13024.1-5"/>
    <property type="match status" value="1"/>
</dbReference>
<comment type="subunit">
    <text evidence="9">Forms a complex with SecF. Part of the essential Sec protein translocation apparatus which comprises SecA, SecYEG and auxiliary proteins SecDF. Other proteins may also be involved.</text>
</comment>
<dbReference type="HAMAP" id="MF_01463_B">
    <property type="entry name" value="SecD_B"/>
    <property type="match status" value="1"/>
</dbReference>
<keyword evidence="8 9" id="KW-0472">Membrane</keyword>
<evidence type="ECO:0000313" key="14">
    <source>
        <dbReference type="EMBL" id="QNM84367.1"/>
    </source>
</evidence>
<dbReference type="GO" id="GO:0005886">
    <property type="term" value="C:plasma membrane"/>
    <property type="evidence" value="ECO:0007669"/>
    <property type="project" value="UniProtKB-SubCell"/>
</dbReference>
<comment type="similarity">
    <text evidence="9">Belongs to the SecD/SecF family. SecD subfamily.</text>
</comment>
<dbReference type="InterPro" id="IPR055344">
    <property type="entry name" value="SecD_SecF_C_bact"/>
</dbReference>
<dbReference type="Gene3D" id="1.20.1640.10">
    <property type="entry name" value="Multidrug efflux transporter AcrB transmembrane domain"/>
    <property type="match status" value="2"/>
</dbReference>
<dbReference type="EMBL" id="CP060695">
    <property type="protein sequence ID" value="QNM84367.1"/>
    <property type="molecule type" value="Genomic_DNA"/>
</dbReference>
<gene>
    <name evidence="14" type="primary">secDF</name>
    <name evidence="9" type="synonym">secD</name>
    <name evidence="10" type="synonym">secF</name>
    <name evidence="14" type="ORF">H9W90_09115</name>
</gene>
<dbReference type="NCBIfam" id="TIGR01129">
    <property type="entry name" value="secD"/>
    <property type="match status" value="1"/>
</dbReference>
<keyword evidence="7 9" id="KW-0811">Translocation</keyword>
<dbReference type="InterPro" id="IPR022645">
    <property type="entry name" value="SecD/SecF_bac"/>
</dbReference>
<sequence length="990" mass="108261">MQNKGLIKVFAILFGLVSLYQLSFTFLANKVEDDAKEYANVKGVDADARQKATFERTYLDSVGNKNTIDLGVTKFSYNDVKDKEMNLGLDLKGGINAILQVSVKEVLKSLSNDSKNVVFNQALEAADERLKNDNANYLDIFFEEFEKIAGTTKLSDPSIFGTKALSEKITFNEENATVKETLQEEIDSSIGTAFEVLRSRIDKFGVTSPNIQRIGNSGRIQIELPGAKDIERVTKLITSKAELQFWEVYTNAEVQNYFFTANAKVAELLKEDVDTEQVIDSTKKDDLDDLLSDTADSTKVQKNLFTYLFPNVAQSQQQMSSLVAQAKVLDTAMVNKLLRNKEVKALLPNELKYAKFLWDYKSNKGTDGTELIGLYAIKGNRNDKPTIEGDVILDAGQVFDQLNKPEVSMTMNSSGTKQWAKMTADNVGSFVAVVLDDYVYTAPSVNQAITGGRTSISGGTMTIAEAEDISTVLKAGKLPAAARIIQAEVVGPSLGQEAIDASFISFGLAIFLVLLWMILYYGKAGLYADVALIVNILFIFGILASFNAVLTLPGIAGIILTIGMSVDANVIIFERIKEGLFGKKGLKQSVEDGFSIKGALSAIIDANITTLLTGIILYVFGTGPIKGFALTLMIGIATSLFTAVFITRILVDGALNKGNNLTFNTSISKGWFQNINVEFLKKRKIAYFISGAIILAGIVSIFSIGLKQGVDFKGGRSYVVRFDQAMSATEVAGTLKDAFGTAPEVKTYGTDNQLKITTVYRIDEEGQNVDDEVQNTLFTGLKSYLGSTTYENFKPGFEKEGAGVMSYMKVEPTIADDIKTSALYAVLGSLLVVFLYILLRFRKVSFSIGAVVAVFHDVLIVLGVFSITYSFMPFDMEIGQSFIAAILTVVGYSLNDTVVIFDRIREFTGTHPQWKYSAVVDKALSSTLGRTINTSLTTLLVMLVIFLFGGDSIKGFMFALIVGVAVGTYSSLFVATPIMYDTTKKEEKNK</sequence>
<dbReference type="Pfam" id="PF21760">
    <property type="entry name" value="SecD_1st"/>
    <property type="match status" value="1"/>
</dbReference>
<feature type="transmembrane region" description="Helical" evidence="9">
    <location>
        <begin position="846"/>
        <end position="872"/>
    </location>
</feature>
<feature type="transmembrane region" description="Helical" evidence="9">
    <location>
        <begin position="932"/>
        <end position="950"/>
    </location>
</feature>
<dbReference type="HAMAP" id="MF_01464_B">
    <property type="entry name" value="SecF_B"/>
    <property type="match status" value="1"/>
</dbReference>
<dbReference type="InterPro" id="IPR005665">
    <property type="entry name" value="SecF_bac"/>
</dbReference>
<keyword evidence="2 9" id="KW-0813">Transport</keyword>
<feature type="transmembrane region" description="Helical" evidence="9">
    <location>
        <begin position="526"/>
        <end position="546"/>
    </location>
</feature>
<feature type="transmembrane region" description="Helical" evidence="9">
    <location>
        <begin position="956"/>
        <end position="980"/>
    </location>
</feature>
<comment type="similarity">
    <text evidence="10">Belongs to the SecD/SecF family. SecF subfamily.</text>
</comment>
<feature type="domain" description="Protein translocase subunit SecDF P1" evidence="12">
    <location>
        <begin position="192"/>
        <end position="248"/>
    </location>
</feature>
<dbReference type="FunFam" id="1.20.1640.10:FF:000004">
    <property type="entry name" value="Protein translocase subunit SecD"/>
    <property type="match status" value="1"/>
</dbReference>
<feature type="transmembrane region" description="Helical" evidence="9">
    <location>
        <begin position="627"/>
        <end position="651"/>
    </location>
</feature>
<feature type="transmembrane region" description="Helical" evidence="9">
    <location>
        <begin position="501"/>
        <end position="519"/>
    </location>
</feature>
<comment type="subcellular location">
    <subcellularLocation>
        <location evidence="1 9">Cell membrane</location>
        <topology evidence="1 9">Multi-pass membrane protein</topology>
    </subcellularLocation>
</comment>
<dbReference type="NCBIfam" id="TIGR00916">
    <property type="entry name" value="2A0604s01"/>
    <property type="match status" value="1"/>
</dbReference>
<comment type="caution">
    <text evidence="9">Lacks conserved residue(s) required for the propagation of feature annotation.</text>
</comment>
<dbReference type="Pfam" id="PF07549">
    <property type="entry name" value="Sec_GG"/>
    <property type="match status" value="2"/>
</dbReference>
<dbReference type="PRINTS" id="PR01755">
    <property type="entry name" value="SECFTRNLCASE"/>
</dbReference>
<dbReference type="Proteomes" id="UP000515808">
    <property type="component" value="Chromosome"/>
</dbReference>
<feature type="transmembrane region" description="Helical" evidence="9">
    <location>
        <begin position="821"/>
        <end position="839"/>
    </location>
</feature>
<dbReference type="InterPro" id="IPR005791">
    <property type="entry name" value="SecD"/>
</dbReference>
<dbReference type="KEGG" id="ppec:H9W90_09115"/>
<dbReference type="NCBIfam" id="TIGR00966">
    <property type="entry name" value="transloc_SecF"/>
    <property type="match status" value="1"/>
</dbReference>
<evidence type="ECO:0000256" key="10">
    <source>
        <dbReference type="HAMAP-Rule" id="MF_01464"/>
    </source>
</evidence>
<evidence type="ECO:0000256" key="6">
    <source>
        <dbReference type="ARBA" id="ARBA00022989"/>
    </source>
</evidence>
<evidence type="ECO:0000256" key="7">
    <source>
        <dbReference type="ARBA" id="ARBA00023010"/>
    </source>
</evidence>
<keyword evidence="5 9" id="KW-0653">Protein transport</keyword>
<dbReference type="AlphaFoldDB" id="A0A7G9L6W8"/>
<feature type="transmembrane region" description="Helical" evidence="9">
    <location>
        <begin position="878"/>
        <end position="895"/>
    </location>
</feature>
<evidence type="ECO:0000259" key="13">
    <source>
        <dbReference type="Pfam" id="PF22599"/>
    </source>
</evidence>
<dbReference type="Gene3D" id="3.30.1360.200">
    <property type="match status" value="1"/>
</dbReference>
<keyword evidence="15" id="KW-1185">Reference proteome</keyword>
<keyword evidence="4 9" id="KW-0812">Transmembrane</keyword>
<keyword evidence="6 9" id="KW-1133">Transmembrane helix</keyword>
<dbReference type="InterPro" id="IPR022813">
    <property type="entry name" value="SecD/SecF_arch_bac"/>
</dbReference>
<evidence type="ECO:0000256" key="3">
    <source>
        <dbReference type="ARBA" id="ARBA00022475"/>
    </source>
</evidence>
<dbReference type="InterPro" id="IPR048634">
    <property type="entry name" value="SecD_SecF_C"/>
</dbReference>
<accession>A0A7G9L6W8</accession>
<dbReference type="PANTHER" id="PTHR30081:SF1">
    <property type="entry name" value="PROTEIN TRANSLOCASE SUBUNIT SECD"/>
    <property type="match status" value="1"/>
</dbReference>
<protein>
    <recommendedName>
        <fullName evidence="9 10">Multifunctional fusion protein</fullName>
    </recommendedName>
    <domain>
        <recommendedName>
            <fullName evidence="9">Protein translocase subunit SecD</fullName>
        </recommendedName>
    </domain>
    <domain>
        <recommendedName>
            <fullName evidence="10">Protein-export membrane protein SecF</fullName>
        </recommendedName>
    </domain>
</protein>
<feature type="domain" description="SecDF P1 head subdomain" evidence="13">
    <location>
        <begin position="383"/>
        <end position="480"/>
    </location>
</feature>
<dbReference type="GO" id="GO:0065002">
    <property type="term" value="P:intracellular protein transmembrane transport"/>
    <property type="evidence" value="ECO:0007669"/>
    <property type="project" value="UniProtKB-UniRule"/>
</dbReference>
<feature type="domain" description="Protein export membrane protein SecD/SecF C-terminal" evidence="11">
    <location>
        <begin position="804"/>
        <end position="984"/>
    </location>
</feature>
<dbReference type="Pfam" id="PF02355">
    <property type="entry name" value="SecD_SecF_C"/>
    <property type="match status" value="2"/>
</dbReference>
<dbReference type="InterPro" id="IPR054384">
    <property type="entry name" value="SecDF_P1_head"/>
</dbReference>
<feature type="transmembrane region" description="Helical" evidence="9">
    <location>
        <begin position="552"/>
        <end position="573"/>
    </location>
</feature>
<feature type="domain" description="Protein export membrane protein SecD/SecF C-terminal" evidence="11">
    <location>
        <begin position="481"/>
        <end position="650"/>
    </location>
</feature>
<dbReference type="InterPro" id="IPR048631">
    <property type="entry name" value="SecD_1st"/>
</dbReference>
<evidence type="ECO:0000256" key="5">
    <source>
        <dbReference type="ARBA" id="ARBA00022927"/>
    </source>
</evidence>
<feature type="transmembrane region" description="Helical" evidence="9">
    <location>
        <begin position="685"/>
        <end position="706"/>
    </location>
</feature>
<dbReference type="Gene3D" id="3.30.70.3220">
    <property type="match status" value="1"/>
</dbReference>
<dbReference type="GO" id="GO:0015450">
    <property type="term" value="F:protein-transporting ATPase activity"/>
    <property type="evidence" value="ECO:0007669"/>
    <property type="project" value="InterPro"/>
</dbReference>
<feature type="transmembrane region" description="Helical" evidence="9">
    <location>
        <begin position="594"/>
        <end position="621"/>
    </location>
</feature>
<proteinExistence type="inferred from homology"/>
<evidence type="ECO:0000256" key="1">
    <source>
        <dbReference type="ARBA" id="ARBA00004651"/>
    </source>
</evidence>
<name>A0A7G9L6W8_9FLAO</name>
<dbReference type="Pfam" id="PF22599">
    <property type="entry name" value="SecDF_P1_head"/>
    <property type="match status" value="1"/>
</dbReference>